<dbReference type="PANTHER" id="PTHR11432">
    <property type="entry name" value="NADH DEHYDROGENASE SUBUNIT 1"/>
    <property type="match status" value="1"/>
</dbReference>
<feature type="transmembrane region" description="Helical" evidence="5">
    <location>
        <begin position="7"/>
        <end position="26"/>
    </location>
</feature>
<organism evidence="6">
    <name type="scientific">marine sediment metagenome</name>
    <dbReference type="NCBI Taxonomy" id="412755"/>
    <lineage>
        <taxon>unclassified sequences</taxon>
        <taxon>metagenomes</taxon>
        <taxon>ecological metagenomes</taxon>
    </lineage>
</organism>
<evidence type="ECO:0000256" key="3">
    <source>
        <dbReference type="ARBA" id="ARBA00022989"/>
    </source>
</evidence>
<dbReference type="EMBL" id="BARU01048174">
    <property type="protein sequence ID" value="GAH93996.1"/>
    <property type="molecule type" value="Genomic_DNA"/>
</dbReference>
<dbReference type="GO" id="GO:0016020">
    <property type="term" value="C:membrane"/>
    <property type="evidence" value="ECO:0007669"/>
    <property type="project" value="UniProtKB-SubCell"/>
</dbReference>
<evidence type="ECO:0000256" key="1">
    <source>
        <dbReference type="ARBA" id="ARBA00004141"/>
    </source>
</evidence>
<evidence type="ECO:0000256" key="4">
    <source>
        <dbReference type="ARBA" id="ARBA00023136"/>
    </source>
</evidence>
<sequence length="83" mass="9016">DRWVFNLAPLLIFVPVLLTLIVIPMGDGILVKDLNVGILYVFAVGGITVISILMAGWGSNNKYSLLGALRTVSQMVSYKLPLI</sequence>
<comment type="caution">
    <text evidence="6">The sequence shown here is derived from an EMBL/GenBank/DDBJ whole genome shotgun (WGS) entry which is preliminary data.</text>
</comment>
<feature type="non-terminal residue" evidence="6">
    <location>
        <position position="83"/>
    </location>
</feature>
<dbReference type="InterPro" id="IPR001694">
    <property type="entry name" value="NADH_UbQ_OxRdtase_su1/FPO"/>
</dbReference>
<dbReference type="AlphaFoldDB" id="X1JH36"/>
<dbReference type="GO" id="GO:0003954">
    <property type="term" value="F:NADH dehydrogenase activity"/>
    <property type="evidence" value="ECO:0007669"/>
    <property type="project" value="TreeGrafter"/>
</dbReference>
<protein>
    <recommendedName>
        <fullName evidence="7">NADH-quinone oxidoreductase subunit H</fullName>
    </recommendedName>
</protein>
<evidence type="ECO:0000256" key="5">
    <source>
        <dbReference type="SAM" id="Phobius"/>
    </source>
</evidence>
<accession>X1JH36</accession>
<keyword evidence="3 5" id="KW-1133">Transmembrane helix</keyword>
<evidence type="ECO:0008006" key="7">
    <source>
        <dbReference type="Google" id="ProtNLM"/>
    </source>
</evidence>
<dbReference type="GO" id="GO:0009060">
    <property type="term" value="P:aerobic respiration"/>
    <property type="evidence" value="ECO:0007669"/>
    <property type="project" value="TreeGrafter"/>
</dbReference>
<dbReference type="PANTHER" id="PTHR11432:SF3">
    <property type="entry name" value="NADH-UBIQUINONE OXIDOREDUCTASE CHAIN 1"/>
    <property type="match status" value="1"/>
</dbReference>
<gene>
    <name evidence="6" type="ORF">S03H2_71752</name>
</gene>
<feature type="transmembrane region" description="Helical" evidence="5">
    <location>
        <begin position="38"/>
        <end position="57"/>
    </location>
</feature>
<evidence type="ECO:0000256" key="2">
    <source>
        <dbReference type="ARBA" id="ARBA00022692"/>
    </source>
</evidence>
<evidence type="ECO:0000313" key="6">
    <source>
        <dbReference type="EMBL" id="GAH93996.1"/>
    </source>
</evidence>
<comment type="subcellular location">
    <subcellularLocation>
        <location evidence="1">Membrane</location>
        <topology evidence="1">Multi-pass membrane protein</topology>
    </subcellularLocation>
</comment>
<dbReference type="Pfam" id="PF00146">
    <property type="entry name" value="NADHdh"/>
    <property type="match status" value="1"/>
</dbReference>
<reference evidence="6" key="1">
    <citation type="journal article" date="2014" name="Front. Microbiol.">
        <title>High frequency of phylogenetically diverse reductive dehalogenase-homologous genes in deep subseafloor sedimentary metagenomes.</title>
        <authorList>
            <person name="Kawai M."/>
            <person name="Futagami T."/>
            <person name="Toyoda A."/>
            <person name="Takaki Y."/>
            <person name="Nishi S."/>
            <person name="Hori S."/>
            <person name="Arai W."/>
            <person name="Tsubouchi T."/>
            <person name="Morono Y."/>
            <person name="Uchiyama I."/>
            <person name="Ito T."/>
            <person name="Fujiyama A."/>
            <person name="Inagaki F."/>
            <person name="Takami H."/>
        </authorList>
    </citation>
    <scope>NUCLEOTIDE SEQUENCE</scope>
    <source>
        <strain evidence="6">Expedition CK06-06</strain>
    </source>
</reference>
<name>X1JH36_9ZZZZ</name>
<proteinExistence type="predicted"/>
<feature type="non-terminal residue" evidence="6">
    <location>
        <position position="1"/>
    </location>
</feature>
<keyword evidence="4 5" id="KW-0472">Membrane</keyword>
<keyword evidence="2 5" id="KW-0812">Transmembrane</keyword>